<dbReference type="Proteomes" id="UP000004994">
    <property type="component" value="Chromosome 11"/>
</dbReference>
<sequence length="131" mass="15103">MRSLINVTKSVRTTGKEAKTEFNGLPTKRFSWLTQFEKWMSILDATLMFLLQRRKSDVGWDLGLFPCEAQGAINDLNDNVLSYTITRIFWQFICVDWQLSLPEFQVKILEQNVISTRALLVASSLKLQVLS</sequence>
<organism evidence="1">
    <name type="scientific">Solanum lycopersicum</name>
    <name type="common">Tomato</name>
    <name type="synonym">Lycopersicon esculentum</name>
    <dbReference type="NCBI Taxonomy" id="4081"/>
    <lineage>
        <taxon>Eukaryota</taxon>
        <taxon>Viridiplantae</taxon>
        <taxon>Streptophyta</taxon>
        <taxon>Embryophyta</taxon>
        <taxon>Tracheophyta</taxon>
        <taxon>Spermatophyta</taxon>
        <taxon>Magnoliopsida</taxon>
        <taxon>eudicotyledons</taxon>
        <taxon>Gunneridae</taxon>
        <taxon>Pentapetalae</taxon>
        <taxon>asterids</taxon>
        <taxon>lamiids</taxon>
        <taxon>Solanales</taxon>
        <taxon>Solanaceae</taxon>
        <taxon>Solanoideae</taxon>
        <taxon>Solaneae</taxon>
        <taxon>Solanum</taxon>
        <taxon>Solanum subgen. Lycopersicon</taxon>
    </lineage>
</organism>
<name>A0A3Q7JK77_SOLLC</name>
<reference evidence="1" key="1">
    <citation type="journal article" date="2012" name="Nature">
        <title>The tomato genome sequence provides insights into fleshy fruit evolution.</title>
        <authorList>
            <consortium name="Tomato Genome Consortium"/>
        </authorList>
    </citation>
    <scope>NUCLEOTIDE SEQUENCE [LARGE SCALE GENOMIC DNA]</scope>
    <source>
        <strain evidence="1">cv. Heinz 1706</strain>
    </source>
</reference>
<dbReference type="Gramene" id="Solyc11g016995.1.1">
    <property type="protein sequence ID" value="Solyc11g016995.1.1"/>
    <property type="gene ID" value="Solyc11g016995.1"/>
</dbReference>
<evidence type="ECO:0000313" key="2">
    <source>
        <dbReference type="Proteomes" id="UP000004994"/>
    </source>
</evidence>
<dbReference type="AlphaFoldDB" id="A0A3Q7JK77"/>
<keyword evidence="2" id="KW-1185">Reference proteome</keyword>
<reference evidence="1" key="2">
    <citation type="submission" date="2019-01" db="UniProtKB">
        <authorList>
            <consortium name="EnsemblPlants"/>
        </authorList>
    </citation>
    <scope>IDENTIFICATION</scope>
    <source>
        <strain evidence="1">cv. Heinz 1706</strain>
    </source>
</reference>
<evidence type="ECO:0000313" key="1">
    <source>
        <dbReference type="EnsemblPlants" id="Solyc11g016995.1.1"/>
    </source>
</evidence>
<proteinExistence type="predicted"/>
<dbReference type="EnsemblPlants" id="Solyc11g016995.1.1">
    <property type="protein sequence ID" value="Solyc11g016995.1.1"/>
    <property type="gene ID" value="Solyc11g016995.1"/>
</dbReference>
<protein>
    <submittedName>
        <fullName evidence="1">Uncharacterized protein</fullName>
    </submittedName>
</protein>
<dbReference type="InParanoid" id="A0A3Q7JK77"/>
<accession>A0A3Q7JK77</accession>